<dbReference type="InterPro" id="IPR003953">
    <property type="entry name" value="FAD-dep_OxRdtase_2_FAD-bd"/>
</dbReference>
<accession>A0ABD6ARR3</accession>
<keyword evidence="2" id="KW-0560">Oxidoreductase</keyword>
<dbReference type="Gene3D" id="3.50.50.60">
    <property type="entry name" value="FAD/NAD(P)-binding domain"/>
    <property type="match status" value="1"/>
</dbReference>
<gene>
    <name evidence="5" type="ORF">ACFSBT_02815</name>
</gene>
<evidence type="ECO:0000256" key="2">
    <source>
        <dbReference type="ARBA" id="ARBA00023002"/>
    </source>
</evidence>
<keyword evidence="1" id="KW-0285">Flavoprotein</keyword>
<feature type="domain" description="FAD-dependent oxidoreductase 2 FAD-binding" evidence="4">
    <location>
        <begin position="9"/>
        <end position="40"/>
    </location>
</feature>
<dbReference type="RefSeq" id="WP_250872196.1">
    <property type="nucleotide sequence ID" value="NZ_JALXFV010000002.1"/>
</dbReference>
<feature type="region of interest" description="Disordered" evidence="3">
    <location>
        <begin position="214"/>
        <end position="264"/>
    </location>
</feature>
<evidence type="ECO:0000259" key="4">
    <source>
        <dbReference type="Pfam" id="PF00890"/>
    </source>
</evidence>
<dbReference type="SUPFAM" id="SSF51905">
    <property type="entry name" value="FAD/NAD(P)-binding domain"/>
    <property type="match status" value="1"/>
</dbReference>
<dbReference type="GO" id="GO:0016491">
    <property type="term" value="F:oxidoreductase activity"/>
    <property type="evidence" value="ECO:0007669"/>
    <property type="project" value="UniProtKB-KW"/>
</dbReference>
<sequence length="264" mass="28348">MHETTDHTDVLVVGGGLAGLTAGLFTARAGLDTLLVRADESILRRNAHVENFPGFPAGVNPRTLLDMTERQARDAGCSVREGTVTDVRAAPDIAGSAAEAEADTAAAHDPRFEVAVDGDRLLAAFVVVATKNDVGFLDSIDVGVVKRGSKTYLDCEADGRTDVDGLYAAGRVAERPHQAVVAAGHGAETALRLVDDSDVPFYHDWVAPEGYFSGRDREIPPGCEEIDDEERERRERDSMATMTEWFAEPHADAPTPHPSLVDDE</sequence>
<name>A0ABD6ARR3_9EURY</name>
<protein>
    <submittedName>
        <fullName evidence="5">FAD-binding protein</fullName>
    </submittedName>
</protein>
<dbReference type="InterPro" id="IPR050097">
    <property type="entry name" value="Ferredoxin-NADP_redctase_2"/>
</dbReference>
<proteinExistence type="predicted"/>
<dbReference type="EMBL" id="JBHUDC010000002">
    <property type="protein sequence ID" value="MFD1512210.1"/>
    <property type="molecule type" value="Genomic_DNA"/>
</dbReference>
<dbReference type="PRINTS" id="PR00368">
    <property type="entry name" value="FADPNR"/>
</dbReference>
<evidence type="ECO:0000256" key="3">
    <source>
        <dbReference type="SAM" id="MobiDB-lite"/>
    </source>
</evidence>
<comment type="caution">
    <text evidence="5">The sequence shown here is derived from an EMBL/GenBank/DDBJ whole genome shotgun (WGS) entry which is preliminary data.</text>
</comment>
<organism evidence="5 6">
    <name type="scientific">Halomarina rubra</name>
    <dbReference type="NCBI Taxonomy" id="2071873"/>
    <lineage>
        <taxon>Archaea</taxon>
        <taxon>Methanobacteriati</taxon>
        <taxon>Methanobacteriota</taxon>
        <taxon>Stenosarchaea group</taxon>
        <taxon>Halobacteria</taxon>
        <taxon>Halobacteriales</taxon>
        <taxon>Natronomonadaceae</taxon>
        <taxon>Halomarina</taxon>
    </lineage>
</organism>
<dbReference type="Pfam" id="PF00890">
    <property type="entry name" value="FAD_binding_2"/>
    <property type="match status" value="1"/>
</dbReference>
<dbReference type="AlphaFoldDB" id="A0ABD6ARR3"/>
<dbReference type="PANTHER" id="PTHR48105">
    <property type="entry name" value="THIOREDOXIN REDUCTASE 1-RELATED-RELATED"/>
    <property type="match status" value="1"/>
</dbReference>
<evidence type="ECO:0000313" key="6">
    <source>
        <dbReference type="Proteomes" id="UP001597187"/>
    </source>
</evidence>
<keyword evidence="6" id="KW-1185">Reference proteome</keyword>
<reference evidence="5 6" key="1">
    <citation type="journal article" date="2019" name="Int. J. Syst. Evol. Microbiol.">
        <title>The Global Catalogue of Microorganisms (GCM) 10K type strain sequencing project: providing services to taxonomists for standard genome sequencing and annotation.</title>
        <authorList>
            <consortium name="The Broad Institute Genomics Platform"/>
            <consortium name="The Broad Institute Genome Sequencing Center for Infectious Disease"/>
            <person name="Wu L."/>
            <person name="Ma J."/>
        </authorList>
    </citation>
    <scope>NUCLEOTIDE SEQUENCE [LARGE SCALE GENOMIC DNA]</scope>
    <source>
        <strain evidence="5 6">CGMCC 1.12563</strain>
    </source>
</reference>
<dbReference type="PRINTS" id="PR00469">
    <property type="entry name" value="PNDRDTASEII"/>
</dbReference>
<dbReference type="Proteomes" id="UP001597187">
    <property type="component" value="Unassembled WGS sequence"/>
</dbReference>
<dbReference type="InterPro" id="IPR036188">
    <property type="entry name" value="FAD/NAD-bd_sf"/>
</dbReference>
<evidence type="ECO:0000313" key="5">
    <source>
        <dbReference type="EMBL" id="MFD1512210.1"/>
    </source>
</evidence>
<evidence type="ECO:0000256" key="1">
    <source>
        <dbReference type="ARBA" id="ARBA00022630"/>
    </source>
</evidence>